<sequence length="84" mass="9691">MKLYYDKRLKDPTYYAQMGFRTTDGKSTTKNVKKLGKHSELLKITDDPVAYCKQLIARMNEDSRQGKESVQISVDLNEKVDQTS</sequence>
<comment type="caution">
    <text evidence="1">The sequence shown here is derived from an EMBL/GenBank/DDBJ whole genome shotgun (WGS) entry which is preliminary data.</text>
</comment>
<proteinExistence type="predicted"/>
<organism evidence="1 2">
    <name type="scientific">Grylomicrobium aquisgranensis</name>
    <dbReference type="NCBI Taxonomy" id="2926318"/>
    <lineage>
        <taxon>Bacteria</taxon>
        <taxon>Bacillati</taxon>
        <taxon>Bacillota</taxon>
        <taxon>Erysipelotrichia</taxon>
        <taxon>Erysipelotrichales</taxon>
        <taxon>Erysipelotrichaceae</taxon>
        <taxon>Grylomicrobium</taxon>
    </lineage>
</organism>
<evidence type="ECO:0000313" key="2">
    <source>
        <dbReference type="Proteomes" id="UP001286174"/>
    </source>
</evidence>
<keyword evidence="2" id="KW-1185">Reference proteome</keyword>
<dbReference type="AlphaFoldDB" id="A0AB35U7P8"/>
<reference evidence="1 2" key="1">
    <citation type="submission" date="2022-03" db="EMBL/GenBank/DDBJ databases">
        <title>Novel taxa within the pig intestine.</title>
        <authorList>
            <person name="Wylensek D."/>
            <person name="Bishof K."/>
            <person name="Afrizal A."/>
            <person name="Clavel T."/>
        </authorList>
    </citation>
    <scope>NUCLEOTIDE SEQUENCE [LARGE SCALE GENOMIC DNA]</scope>
    <source>
        <strain evidence="1 2">CLA-KB-P133</strain>
    </source>
</reference>
<dbReference type="EMBL" id="JALBUR010000007">
    <property type="protein sequence ID" value="MDX8419355.1"/>
    <property type="molecule type" value="Genomic_DNA"/>
</dbReference>
<feature type="non-terminal residue" evidence="1">
    <location>
        <position position="84"/>
    </location>
</feature>
<evidence type="ECO:0000313" key="1">
    <source>
        <dbReference type="EMBL" id="MDX8419355.1"/>
    </source>
</evidence>
<name>A0AB35U7P8_9FIRM</name>
<dbReference type="Proteomes" id="UP001286174">
    <property type="component" value="Unassembled WGS sequence"/>
</dbReference>
<accession>A0AB35U7P8</accession>
<protein>
    <submittedName>
        <fullName evidence="1">Transposase</fullName>
    </submittedName>
</protein>
<gene>
    <name evidence="1" type="ORF">MOZ60_04510</name>
</gene>